<dbReference type="EMBL" id="CANHGI010000002">
    <property type="protein sequence ID" value="CAI5443387.1"/>
    <property type="molecule type" value="Genomic_DNA"/>
</dbReference>
<name>A0A9P1ICP1_9PELO</name>
<reference evidence="2" key="1">
    <citation type="submission" date="2022-11" db="EMBL/GenBank/DDBJ databases">
        <authorList>
            <person name="Kikuchi T."/>
        </authorList>
    </citation>
    <scope>NUCLEOTIDE SEQUENCE</scope>
    <source>
        <strain evidence="2">PS1010</strain>
    </source>
</reference>
<dbReference type="AlphaFoldDB" id="A0A9P1ICP1"/>
<sequence>MLILYIFSLILPIFALENYPIHHPPSVVASGEPIVIESMKRTSKNLNESNPDEGYRERYLTTSTIPTTTTEKLRKAGKLADEMRS</sequence>
<dbReference type="Proteomes" id="UP001152747">
    <property type="component" value="Unassembled WGS sequence"/>
</dbReference>
<gene>
    <name evidence="2" type="ORF">CAMP_LOCUS6024</name>
</gene>
<organism evidence="2 3">
    <name type="scientific">Caenorhabditis angaria</name>
    <dbReference type="NCBI Taxonomy" id="860376"/>
    <lineage>
        <taxon>Eukaryota</taxon>
        <taxon>Metazoa</taxon>
        <taxon>Ecdysozoa</taxon>
        <taxon>Nematoda</taxon>
        <taxon>Chromadorea</taxon>
        <taxon>Rhabditida</taxon>
        <taxon>Rhabditina</taxon>
        <taxon>Rhabditomorpha</taxon>
        <taxon>Rhabditoidea</taxon>
        <taxon>Rhabditidae</taxon>
        <taxon>Peloderinae</taxon>
        <taxon>Caenorhabditis</taxon>
    </lineage>
</organism>
<feature type="chain" id="PRO_5040124698" evidence="1">
    <location>
        <begin position="16"/>
        <end position="85"/>
    </location>
</feature>
<evidence type="ECO:0000313" key="3">
    <source>
        <dbReference type="Proteomes" id="UP001152747"/>
    </source>
</evidence>
<evidence type="ECO:0000256" key="1">
    <source>
        <dbReference type="SAM" id="SignalP"/>
    </source>
</evidence>
<comment type="caution">
    <text evidence="2">The sequence shown here is derived from an EMBL/GenBank/DDBJ whole genome shotgun (WGS) entry which is preliminary data.</text>
</comment>
<keyword evidence="3" id="KW-1185">Reference proteome</keyword>
<proteinExistence type="predicted"/>
<feature type="signal peptide" evidence="1">
    <location>
        <begin position="1"/>
        <end position="15"/>
    </location>
</feature>
<evidence type="ECO:0000313" key="2">
    <source>
        <dbReference type="EMBL" id="CAI5443387.1"/>
    </source>
</evidence>
<protein>
    <submittedName>
        <fullName evidence="2">Uncharacterized protein</fullName>
    </submittedName>
</protein>
<keyword evidence="1" id="KW-0732">Signal</keyword>
<accession>A0A9P1ICP1</accession>